<reference evidence="1 2" key="1">
    <citation type="submission" date="2017-08" db="EMBL/GenBank/DDBJ databases">
        <authorList>
            <person name="de Groot N.N."/>
        </authorList>
    </citation>
    <scope>NUCLEOTIDE SEQUENCE [LARGE SCALE GENOMIC DNA]</scope>
    <source>
        <strain evidence="1 2">USBA 78</strain>
    </source>
</reference>
<evidence type="ECO:0000313" key="1">
    <source>
        <dbReference type="EMBL" id="SOC21511.1"/>
    </source>
</evidence>
<gene>
    <name evidence="1" type="ORF">SAMN05428964_103426</name>
</gene>
<evidence type="ECO:0000313" key="2">
    <source>
        <dbReference type="Proteomes" id="UP000219068"/>
    </source>
</evidence>
<organism evidence="1 2">
    <name type="scientific">Thalassospira xiamenensis</name>
    <dbReference type="NCBI Taxonomy" id="220697"/>
    <lineage>
        <taxon>Bacteria</taxon>
        <taxon>Pseudomonadati</taxon>
        <taxon>Pseudomonadota</taxon>
        <taxon>Alphaproteobacteria</taxon>
        <taxon>Rhodospirillales</taxon>
        <taxon>Thalassospiraceae</taxon>
        <taxon>Thalassospira</taxon>
    </lineage>
</organism>
<accession>A0A285TM05</accession>
<proteinExistence type="predicted"/>
<dbReference type="EMBL" id="OBMM01000003">
    <property type="protein sequence ID" value="SOC21511.1"/>
    <property type="molecule type" value="Genomic_DNA"/>
</dbReference>
<protein>
    <submittedName>
        <fullName evidence="1">Uncharacterized protein</fullName>
    </submittedName>
</protein>
<dbReference type="Proteomes" id="UP000219068">
    <property type="component" value="Unassembled WGS sequence"/>
</dbReference>
<dbReference type="RefSeq" id="WP_097052208.1">
    <property type="nucleotide sequence ID" value="NZ_OBMM01000003.1"/>
</dbReference>
<sequence length="328" mass="36430">MPVDLSSHPEFSPIEWFGNLSPNTKATFLRATISNFMTQDPTGAQMMEMWRKGKTARTSVRAEMNNDATISLDVHLSVEDADKRLWRTTRGLVERDGELDFRPASAGTVEGTFEGWGVPLGVGSLVIYEKHGAIVLSVNRINNLDIRRDWKVGATMQGDLPDTDGLFILPDEGLITIIACYESPRKHEIASLQTAPFELGLVRVNKHLCVIGGRCGDLTANQWADMPLSLAVEQQKNRKLNNANIDGQLQILCILVDRKTKKVHALRPITLSHGVSRTLEDLLVEQIEAGEYSREQYMADVADFQRRYPSPSLVAQAFSVACTSQAHT</sequence>
<dbReference type="AlphaFoldDB" id="A0A285TM05"/>
<name>A0A285TM05_9PROT</name>